<keyword evidence="9 14" id="KW-0067">ATP-binding</keyword>
<dbReference type="PROSITE" id="PS50011">
    <property type="entry name" value="PROTEIN_KINASE_DOM"/>
    <property type="match status" value="1"/>
</dbReference>
<dbReference type="InterPro" id="IPR001245">
    <property type="entry name" value="Ser-Thr/Tyr_kinase_cat_dom"/>
</dbReference>
<feature type="coiled-coil region" evidence="15">
    <location>
        <begin position="416"/>
        <end position="474"/>
    </location>
</feature>
<evidence type="ECO:0000256" key="15">
    <source>
        <dbReference type="SAM" id="Coils"/>
    </source>
</evidence>
<evidence type="ECO:0000313" key="19">
    <source>
        <dbReference type="Proteomes" id="UP000834106"/>
    </source>
</evidence>
<keyword evidence="15" id="KW-0175">Coiled coil</keyword>
<dbReference type="InterPro" id="IPR000719">
    <property type="entry name" value="Prot_kinase_dom"/>
</dbReference>
<feature type="transmembrane region" description="Helical" evidence="16">
    <location>
        <begin position="712"/>
        <end position="733"/>
    </location>
</feature>
<dbReference type="PROSITE" id="PS00107">
    <property type="entry name" value="PROTEIN_KINASE_ATP"/>
    <property type="match status" value="1"/>
</dbReference>
<evidence type="ECO:0000259" key="17">
    <source>
        <dbReference type="PROSITE" id="PS50011"/>
    </source>
</evidence>
<reference evidence="18" key="1">
    <citation type="submission" date="2023-05" db="EMBL/GenBank/DDBJ databases">
        <authorList>
            <person name="Huff M."/>
        </authorList>
    </citation>
    <scope>NUCLEOTIDE SEQUENCE</scope>
</reference>
<evidence type="ECO:0000313" key="18">
    <source>
        <dbReference type="EMBL" id="CAI9762435.1"/>
    </source>
</evidence>
<dbReference type="AlphaFoldDB" id="A0AAD1Z796"/>
<keyword evidence="8" id="KW-0418">Kinase</keyword>
<dbReference type="Pfam" id="PF07714">
    <property type="entry name" value="PK_Tyr_Ser-Thr"/>
    <property type="match status" value="1"/>
</dbReference>
<dbReference type="PANTHER" id="PTHR34289">
    <property type="entry name" value="PROTEIN, PUTATIVE (DUF819)-RELATED"/>
    <property type="match status" value="1"/>
</dbReference>
<evidence type="ECO:0000256" key="5">
    <source>
        <dbReference type="ARBA" id="ARBA00022679"/>
    </source>
</evidence>
<feature type="transmembrane region" description="Helical" evidence="16">
    <location>
        <begin position="783"/>
        <end position="806"/>
    </location>
</feature>
<dbReference type="Gene3D" id="1.10.510.10">
    <property type="entry name" value="Transferase(Phosphotransferase) domain 1"/>
    <property type="match status" value="1"/>
</dbReference>
<keyword evidence="10 16" id="KW-1133">Transmembrane helix</keyword>
<dbReference type="GO" id="GO:0016020">
    <property type="term" value="C:membrane"/>
    <property type="evidence" value="ECO:0007669"/>
    <property type="project" value="UniProtKB-SubCell"/>
</dbReference>
<keyword evidence="4" id="KW-0597">Phosphoprotein</keyword>
<evidence type="ECO:0000256" key="4">
    <source>
        <dbReference type="ARBA" id="ARBA00022553"/>
    </source>
</evidence>
<name>A0AAD1Z796_9LAMI</name>
<feature type="transmembrane region" description="Helical" evidence="16">
    <location>
        <begin position="818"/>
        <end position="835"/>
    </location>
</feature>
<keyword evidence="6 16" id="KW-0812">Transmembrane</keyword>
<keyword evidence="3" id="KW-0723">Serine/threonine-protein kinase</keyword>
<keyword evidence="7 14" id="KW-0547">Nucleotide-binding</keyword>
<dbReference type="GO" id="GO:0005524">
    <property type="term" value="F:ATP binding"/>
    <property type="evidence" value="ECO:0007669"/>
    <property type="project" value="UniProtKB-UniRule"/>
</dbReference>
<sequence length="932" mass="102117">MNKRLLSRNGWDVEMSIGTPEKQVMYSDQWSTPAIGTMANVGAVAMDIGLVSRYTFGEIIAATNGLADENVIGRGDYGVVYHGVLFDNTRVAVKKLLYKRSRAKEFQSQAEAMWFIRHKNLVKLLGYCTEGAYRILVYEYVDNGNLYQWLHHCISKISPLTWNIRLKIIIGIAKGLAYLHEDTEPAVSHKNLKSSNILLDQQWNPKLTDFGITDFLGPEWSGHDIAVPMGIYTAPEYAQSKVQDEKSDIYSFGVLIMEIICGRTSIESSVTEIEEYLVDWIKFMVSEQKIELITDPKLSELPSVKELKRILLIALRCVDPEVDNRPKIGEIIHMLEPRDLLLSDKRVIKREISRRNSLKEDRLAQVTFILSIDFSYTISNLLLILPGPSFLAMISTGGKDMVKVSMECAKVPAGVRKAKKKQVKDELDRIKQAEKKKRRLEKALATSAAIRSELEKKKQKKKEEQERLDEEGAAIAEAVALHVLLGEDSDDSCKVMLKKDEELTSLDNGSNFDIVMGGQQAMVPHHDLSTYLLKGSGWVSDPHEYRGMLNHWGNSNLIMPSGLLGRDLYPQYFEEESWDTANLSAGLLASQAVSSLQITDDARVDAYIFNQMLRAVNYVAISEALQVSPSVLAAADNVICAVYFTTLFALAFKIPAESSTSTSGFELTEESEPGNKLPVLQTATALTASFLICKSAVNYVAISEALQVSPSVLAAADNVICAVYFTTLFALAFKIPAESSSSTSGVELTEESEPGNKLPVLQTAAAFTASFLICKSGSFLTKYFGIQGGGLPAITAIAVILATVFPNQFAYLAPSGEAMAMILMQVFFTVVGASGSIRNVITTAPSIFLFALVQISVHLAIILGFGKLFRFDVKLLLIASNANVGGPTTACGMATAKGWSSLVVPGILGGIFGIAIATFLGIAFGQAVLKFK</sequence>
<evidence type="ECO:0000256" key="7">
    <source>
        <dbReference type="ARBA" id="ARBA00022741"/>
    </source>
</evidence>
<gene>
    <name evidence="18" type="ORF">FPE_LOCUS9865</name>
</gene>
<dbReference type="InterPro" id="IPR017441">
    <property type="entry name" value="Protein_kinase_ATP_BS"/>
</dbReference>
<dbReference type="Gene3D" id="3.30.200.20">
    <property type="entry name" value="Phosphorylase Kinase, domain 1"/>
    <property type="match status" value="1"/>
</dbReference>
<keyword evidence="19" id="KW-1185">Reference proteome</keyword>
<evidence type="ECO:0000256" key="8">
    <source>
        <dbReference type="ARBA" id="ARBA00022777"/>
    </source>
</evidence>
<comment type="subcellular location">
    <subcellularLocation>
        <location evidence="1">Membrane</location>
        <topology evidence="1">Single-pass membrane protein</topology>
    </subcellularLocation>
</comment>
<feature type="domain" description="Protein kinase" evidence="17">
    <location>
        <begin position="66"/>
        <end position="341"/>
    </location>
</feature>
<dbReference type="SUPFAM" id="SSF56112">
    <property type="entry name" value="Protein kinase-like (PK-like)"/>
    <property type="match status" value="1"/>
</dbReference>
<evidence type="ECO:0000256" key="11">
    <source>
        <dbReference type="ARBA" id="ARBA00023136"/>
    </source>
</evidence>
<evidence type="ECO:0000256" key="12">
    <source>
        <dbReference type="ARBA" id="ARBA00047899"/>
    </source>
</evidence>
<evidence type="ECO:0000256" key="10">
    <source>
        <dbReference type="ARBA" id="ARBA00022989"/>
    </source>
</evidence>
<dbReference type="EC" id="2.7.11.1" evidence="2"/>
<dbReference type="InterPro" id="IPR011009">
    <property type="entry name" value="Kinase-like_dom_sf"/>
</dbReference>
<dbReference type="Proteomes" id="UP000834106">
    <property type="component" value="Chromosome 5"/>
</dbReference>
<dbReference type="GO" id="GO:0004674">
    <property type="term" value="F:protein serine/threonine kinase activity"/>
    <property type="evidence" value="ECO:0007669"/>
    <property type="project" value="UniProtKB-KW"/>
</dbReference>
<dbReference type="EMBL" id="OU503040">
    <property type="protein sequence ID" value="CAI9762435.1"/>
    <property type="molecule type" value="Genomic_DNA"/>
</dbReference>
<keyword evidence="5" id="KW-0808">Transferase</keyword>
<evidence type="ECO:0000256" key="6">
    <source>
        <dbReference type="ARBA" id="ARBA00022692"/>
    </source>
</evidence>
<evidence type="ECO:0000256" key="16">
    <source>
        <dbReference type="SAM" id="Phobius"/>
    </source>
</evidence>
<evidence type="ECO:0000256" key="2">
    <source>
        <dbReference type="ARBA" id="ARBA00012513"/>
    </source>
</evidence>
<comment type="catalytic activity">
    <reaction evidence="13">
        <text>L-seryl-[protein] + ATP = O-phospho-L-seryl-[protein] + ADP + H(+)</text>
        <dbReference type="Rhea" id="RHEA:17989"/>
        <dbReference type="Rhea" id="RHEA-COMP:9863"/>
        <dbReference type="Rhea" id="RHEA-COMP:11604"/>
        <dbReference type="ChEBI" id="CHEBI:15378"/>
        <dbReference type="ChEBI" id="CHEBI:29999"/>
        <dbReference type="ChEBI" id="CHEBI:30616"/>
        <dbReference type="ChEBI" id="CHEBI:83421"/>
        <dbReference type="ChEBI" id="CHEBI:456216"/>
        <dbReference type="EC" id="2.7.11.1"/>
    </reaction>
</comment>
<evidence type="ECO:0000256" key="3">
    <source>
        <dbReference type="ARBA" id="ARBA00022527"/>
    </source>
</evidence>
<accession>A0AAD1Z796</accession>
<dbReference type="InterPro" id="IPR008537">
    <property type="entry name" value="DUF819"/>
</dbReference>
<feature type="binding site" evidence="14">
    <location>
        <position position="95"/>
    </location>
    <ligand>
        <name>ATP</name>
        <dbReference type="ChEBI" id="CHEBI:30616"/>
    </ligand>
</feature>
<comment type="catalytic activity">
    <reaction evidence="12">
        <text>L-threonyl-[protein] + ATP = O-phospho-L-threonyl-[protein] + ADP + H(+)</text>
        <dbReference type="Rhea" id="RHEA:46608"/>
        <dbReference type="Rhea" id="RHEA-COMP:11060"/>
        <dbReference type="Rhea" id="RHEA-COMP:11605"/>
        <dbReference type="ChEBI" id="CHEBI:15378"/>
        <dbReference type="ChEBI" id="CHEBI:30013"/>
        <dbReference type="ChEBI" id="CHEBI:30616"/>
        <dbReference type="ChEBI" id="CHEBI:61977"/>
        <dbReference type="ChEBI" id="CHEBI:456216"/>
        <dbReference type="EC" id="2.7.11.1"/>
    </reaction>
</comment>
<evidence type="ECO:0000256" key="14">
    <source>
        <dbReference type="PROSITE-ProRule" id="PRU10141"/>
    </source>
</evidence>
<evidence type="ECO:0000256" key="1">
    <source>
        <dbReference type="ARBA" id="ARBA00004167"/>
    </source>
</evidence>
<feature type="transmembrane region" description="Helical" evidence="16">
    <location>
        <begin position="847"/>
        <end position="866"/>
    </location>
</feature>
<dbReference type="FunFam" id="1.10.510.10:FF:000035">
    <property type="entry name" value="Putative receptor-like serine/threonine-protein kinase"/>
    <property type="match status" value="1"/>
</dbReference>
<protein>
    <recommendedName>
        <fullName evidence="2">non-specific serine/threonine protein kinase</fullName>
        <ecNumber evidence="2">2.7.11.1</ecNumber>
    </recommendedName>
</protein>
<dbReference type="Pfam" id="PF05684">
    <property type="entry name" value="DUF819"/>
    <property type="match status" value="1"/>
</dbReference>
<organism evidence="18 19">
    <name type="scientific">Fraxinus pennsylvanica</name>
    <dbReference type="NCBI Taxonomy" id="56036"/>
    <lineage>
        <taxon>Eukaryota</taxon>
        <taxon>Viridiplantae</taxon>
        <taxon>Streptophyta</taxon>
        <taxon>Embryophyta</taxon>
        <taxon>Tracheophyta</taxon>
        <taxon>Spermatophyta</taxon>
        <taxon>Magnoliopsida</taxon>
        <taxon>eudicotyledons</taxon>
        <taxon>Gunneridae</taxon>
        <taxon>Pentapetalae</taxon>
        <taxon>asterids</taxon>
        <taxon>lamiids</taxon>
        <taxon>Lamiales</taxon>
        <taxon>Oleaceae</taxon>
        <taxon>Oleeae</taxon>
        <taxon>Fraxinus</taxon>
    </lineage>
</organism>
<keyword evidence="11 16" id="KW-0472">Membrane</keyword>
<feature type="transmembrane region" description="Helical" evidence="16">
    <location>
        <begin position="907"/>
        <end position="929"/>
    </location>
</feature>
<evidence type="ECO:0000256" key="9">
    <source>
        <dbReference type="ARBA" id="ARBA00022840"/>
    </source>
</evidence>
<evidence type="ECO:0000256" key="13">
    <source>
        <dbReference type="ARBA" id="ARBA00048679"/>
    </source>
</evidence>
<dbReference type="PANTHER" id="PTHR34289:SF3">
    <property type="entry name" value="PROTEIN, PUTATIVE (DUF819)-RELATED"/>
    <property type="match status" value="1"/>
</dbReference>
<proteinExistence type="predicted"/>